<keyword evidence="8" id="KW-0100">Branched-chain amino acid biosynthesis</keyword>
<dbReference type="AlphaFoldDB" id="A0A521CZF3"/>
<dbReference type="InterPro" id="IPR001544">
    <property type="entry name" value="Aminotrans_IV"/>
</dbReference>
<dbReference type="GO" id="GO:0004084">
    <property type="term" value="F:branched-chain-amino-acid transaminase activity"/>
    <property type="evidence" value="ECO:0007669"/>
    <property type="project" value="UniProtKB-EC"/>
</dbReference>
<dbReference type="InterPro" id="IPR050571">
    <property type="entry name" value="Class-IV_PLP-Dep_Aminotrnsfr"/>
</dbReference>
<dbReference type="EC" id="2.6.1.42" evidence="6"/>
<dbReference type="SUPFAM" id="SSF56752">
    <property type="entry name" value="D-aminoacid aminotransferase-like PLP-dependent enzymes"/>
    <property type="match status" value="1"/>
</dbReference>
<comment type="catalytic activity">
    <reaction evidence="11">
        <text>L-leucine + 2-oxoglutarate = 4-methyl-2-oxopentanoate + L-glutamate</text>
        <dbReference type="Rhea" id="RHEA:18321"/>
        <dbReference type="ChEBI" id="CHEBI:16810"/>
        <dbReference type="ChEBI" id="CHEBI:17865"/>
        <dbReference type="ChEBI" id="CHEBI:29985"/>
        <dbReference type="ChEBI" id="CHEBI:57427"/>
        <dbReference type="EC" id="2.6.1.42"/>
    </reaction>
</comment>
<evidence type="ECO:0000313" key="12">
    <source>
        <dbReference type="EMBL" id="SMO64804.1"/>
    </source>
</evidence>
<dbReference type="InterPro" id="IPR036038">
    <property type="entry name" value="Aminotransferase-like"/>
</dbReference>
<dbReference type="GO" id="GO:0016829">
    <property type="term" value="F:lyase activity"/>
    <property type="evidence" value="ECO:0007669"/>
    <property type="project" value="UniProtKB-KW"/>
</dbReference>
<dbReference type="Proteomes" id="UP000319555">
    <property type="component" value="Unassembled WGS sequence"/>
</dbReference>
<evidence type="ECO:0000256" key="6">
    <source>
        <dbReference type="ARBA" id="ARBA00013053"/>
    </source>
</evidence>
<evidence type="ECO:0000256" key="7">
    <source>
        <dbReference type="ARBA" id="ARBA00014472"/>
    </source>
</evidence>
<comment type="similarity">
    <text evidence="5">Belongs to the class-IV pyridoxal-phosphate-dependent aminotransferase family.</text>
</comment>
<dbReference type="Gene3D" id="3.20.10.10">
    <property type="entry name" value="D-amino Acid Aminotransferase, subunit A, domain 2"/>
    <property type="match status" value="1"/>
</dbReference>
<dbReference type="Pfam" id="PF01063">
    <property type="entry name" value="Aminotran_4"/>
    <property type="match status" value="1"/>
</dbReference>
<evidence type="ECO:0000256" key="2">
    <source>
        <dbReference type="ARBA" id="ARBA00004824"/>
    </source>
</evidence>
<evidence type="ECO:0000256" key="10">
    <source>
        <dbReference type="ARBA" id="ARBA00048798"/>
    </source>
</evidence>
<evidence type="ECO:0000256" key="3">
    <source>
        <dbReference type="ARBA" id="ARBA00004931"/>
    </source>
</evidence>
<dbReference type="NCBIfam" id="NF005731">
    <property type="entry name" value="PRK07546.1-5"/>
    <property type="match status" value="1"/>
</dbReference>
<dbReference type="PANTHER" id="PTHR42743:SF11">
    <property type="entry name" value="AMINODEOXYCHORISMATE LYASE"/>
    <property type="match status" value="1"/>
</dbReference>
<dbReference type="NCBIfam" id="NF005729">
    <property type="entry name" value="PRK07546.1-3"/>
    <property type="match status" value="1"/>
</dbReference>
<dbReference type="Gene3D" id="3.30.470.10">
    <property type="match status" value="1"/>
</dbReference>
<comment type="catalytic activity">
    <reaction evidence="9">
        <text>L-valine + 2-oxoglutarate = 3-methyl-2-oxobutanoate + L-glutamate</text>
        <dbReference type="Rhea" id="RHEA:24813"/>
        <dbReference type="ChEBI" id="CHEBI:11851"/>
        <dbReference type="ChEBI" id="CHEBI:16810"/>
        <dbReference type="ChEBI" id="CHEBI:29985"/>
        <dbReference type="ChEBI" id="CHEBI:57762"/>
        <dbReference type="EC" id="2.6.1.42"/>
    </reaction>
</comment>
<keyword evidence="12" id="KW-0456">Lyase</keyword>
<dbReference type="PANTHER" id="PTHR42743">
    <property type="entry name" value="AMINO-ACID AMINOTRANSFERASE"/>
    <property type="match status" value="1"/>
</dbReference>
<dbReference type="OrthoDB" id="9809239at2"/>
<comment type="pathway">
    <text evidence="4">Amino-acid biosynthesis; L-leucine biosynthesis; L-leucine from 3-methyl-2-oxobutanoate: step 4/4.</text>
</comment>
<sequence>MEGTFRPPADPDFRLIETLAFRPESGFVRVGKHLARMERSARALGLPFDAGRAIATLDQVAGSTSLRCRLTMDISGGFGVTTGALADNPSVWRVAVSNTRLAASDIWLQHKTTQRDVYDRARAALPEGVDEWLFLNERDEVCEGTITNIFLDMPDGRCLTPPLSSGLLPGILREDLLENNKVSEAVLTMTDLQSAEWFWMGNSLRGLIWAELAVL</sequence>
<evidence type="ECO:0000256" key="9">
    <source>
        <dbReference type="ARBA" id="ARBA00048212"/>
    </source>
</evidence>
<evidence type="ECO:0000256" key="8">
    <source>
        <dbReference type="ARBA" id="ARBA00023304"/>
    </source>
</evidence>
<comment type="catalytic activity">
    <reaction evidence="10">
        <text>L-isoleucine + 2-oxoglutarate = (S)-3-methyl-2-oxopentanoate + L-glutamate</text>
        <dbReference type="Rhea" id="RHEA:24801"/>
        <dbReference type="ChEBI" id="CHEBI:16810"/>
        <dbReference type="ChEBI" id="CHEBI:29985"/>
        <dbReference type="ChEBI" id="CHEBI:35146"/>
        <dbReference type="ChEBI" id="CHEBI:58045"/>
        <dbReference type="EC" id="2.6.1.42"/>
    </reaction>
</comment>
<name>A0A521CZF3_9RHOB</name>
<evidence type="ECO:0000256" key="11">
    <source>
        <dbReference type="ARBA" id="ARBA00049229"/>
    </source>
</evidence>
<proteinExistence type="inferred from homology"/>
<dbReference type="GO" id="GO:0009082">
    <property type="term" value="P:branched-chain amino acid biosynthetic process"/>
    <property type="evidence" value="ECO:0007669"/>
    <property type="project" value="UniProtKB-KW"/>
</dbReference>
<dbReference type="InterPro" id="IPR043132">
    <property type="entry name" value="BCAT-like_C"/>
</dbReference>
<comment type="pathway">
    <text evidence="3">Amino-acid biosynthesis; L-valine biosynthesis; L-valine from pyruvate: step 4/4.</text>
</comment>
<accession>A0A521CZF3</accession>
<protein>
    <recommendedName>
        <fullName evidence="7">Probable branched-chain-amino-acid aminotransferase</fullName>
        <ecNumber evidence="6">2.6.1.42</ecNumber>
    </recommendedName>
</protein>
<evidence type="ECO:0000256" key="5">
    <source>
        <dbReference type="ARBA" id="ARBA00009320"/>
    </source>
</evidence>
<dbReference type="EMBL" id="FXTE01000004">
    <property type="protein sequence ID" value="SMO64804.1"/>
    <property type="molecule type" value="Genomic_DNA"/>
</dbReference>
<dbReference type="InterPro" id="IPR043131">
    <property type="entry name" value="BCAT-like_N"/>
</dbReference>
<organism evidence="12 13">
    <name type="scientific">Ruegeria faecimaris</name>
    <dbReference type="NCBI Taxonomy" id="686389"/>
    <lineage>
        <taxon>Bacteria</taxon>
        <taxon>Pseudomonadati</taxon>
        <taxon>Pseudomonadota</taxon>
        <taxon>Alphaproteobacteria</taxon>
        <taxon>Rhodobacterales</taxon>
        <taxon>Roseobacteraceae</taxon>
        <taxon>Ruegeria</taxon>
    </lineage>
</organism>
<gene>
    <name evidence="12" type="ORF">SAMN06265380_10470</name>
</gene>
<keyword evidence="13" id="KW-1185">Reference proteome</keyword>
<comment type="pathway">
    <text evidence="2">Amino-acid biosynthesis; L-isoleucine biosynthesis; L-isoleucine from 2-oxobutanoate: step 4/4.</text>
</comment>
<evidence type="ECO:0000256" key="1">
    <source>
        <dbReference type="ARBA" id="ARBA00003109"/>
    </source>
</evidence>
<comment type="function">
    <text evidence="1">Acts on leucine, isoleucine and valine.</text>
</comment>
<dbReference type="RefSeq" id="WP_142636588.1">
    <property type="nucleotide sequence ID" value="NZ_CANLVA010000001.1"/>
</dbReference>
<evidence type="ECO:0000313" key="13">
    <source>
        <dbReference type="Proteomes" id="UP000319555"/>
    </source>
</evidence>
<keyword evidence="8" id="KW-0028">Amino-acid biosynthesis</keyword>
<evidence type="ECO:0000256" key="4">
    <source>
        <dbReference type="ARBA" id="ARBA00005072"/>
    </source>
</evidence>
<reference evidence="12 13" key="1">
    <citation type="submission" date="2017-05" db="EMBL/GenBank/DDBJ databases">
        <authorList>
            <person name="Varghese N."/>
            <person name="Submissions S."/>
        </authorList>
    </citation>
    <scope>NUCLEOTIDE SEQUENCE [LARGE SCALE GENOMIC DNA]</scope>
    <source>
        <strain evidence="12 13">DSM 28009</strain>
    </source>
</reference>